<organism evidence="1 2">
    <name type="scientific">Neisseria bacilliformis ATCC BAA-1200</name>
    <dbReference type="NCBI Taxonomy" id="888742"/>
    <lineage>
        <taxon>Bacteria</taxon>
        <taxon>Pseudomonadati</taxon>
        <taxon>Pseudomonadota</taxon>
        <taxon>Betaproteobacteria</taxon>
        <taxon>Neisseriales</taxon>
        <taxon>Neisseriaceae</taxon>
        <taxon>Neisseria</taxon>
    </lineage>
</organism>
<evidence type="ECO:0000313" key="2">
    <source>
        <dbReference type="Proteomes" id="UP000004105"/>
    </source>
</evidence>
<proteinExistence type="predicted"/>
<evidence type="ECO:0000313" key="1">
    <source>
        <dbReference type="EMBL" id="EGF10974.1"/>
    </source>
</evidence>
<protein>
    <submittedName>
        <fullName evidence="1">NAD/NADP transhydrogenase beta subunit</fullName>
    </submittedName>
</protein>
<sequence>MTCLKNHCKQSDIFRRSQKHGRATLDNCLYFKRKVAFHFAAARMRPVSKKRSASGRGAKY</sequence>
<keyword evidence="2" id="KW-1185">Reference proteome</keyword>
<dbReference type="EMBL" id="AFAY01000028">
    <property type="protein sequence ID" value="EGF10974.1"/>
    <property type="molecule type" value="Genomic_DNA"/>
</dbReference>
<gene>
    <name evidence="1" type="ORF">HMPREF9123_1319</name>
</gene>
<dbReference type="AlphaFoldDB" id="F2BC64"/>
<dbReference type="HOGENOM" id="CLU_2936791_0_0_4"/>
<accession>F2BC64</accession>
<reference evidence="1 2" key="1">
    <citation type="submission" date="2011-02" db="EMBL/GenBank/DDBJ databases">
        <authorList>
            <person name="Muzny D."/>
            <person name="Qin X."/>
            <person name="Deng J."/>
            <person name="Jiang H."/>
            <person name="Liu Y."/>
            <person name="Qu J."/>
            <person name="Song X.-Z."/>
            <person name="Zhang L."/>
            <person name="Thornton R."/>
            <person name="Coyle M."/>
            <person name="Francisco L."/>
            <person name="Jackson L."/>
            <person name="Javaid M."/>
            <person name="Korchina V."/>
            <person name="Kovar C."/>
            <person name="Mata R."/>
            <person name="Mathew T."/>
            <person name="Ngo R."/>
            <person name="Nguyen L."/>
            <person name="Nguyen N."/>
            <person name="Okwuonu G."/>
            <person name="Ongeri F."/>
            <person name="Pham C."/>
            <person name="Simmons D."/>
            <person name="Wilczek-Boney K."/>
            <person name="Hale W."/>
            <person name="Jakkamsetti A."/>
            <person name="Pham P."/>
            <person name="Ruth R."/>
            <person name="San Lucas F."/>
            <person name="Warren J."/>
            <person name="Zhang J."/>
            <person name="Zhao Z."/>
            <person name="Zhou C."/>
            <person name="Zhu D."/>
            <person name="Lee S."/>
            <person name="Bess C."/>
            <person name="Blankenburg K."/>
            <person name="Forbes L."/>
            <person name="Fu Q."/>
            <person name="Gubbala S."/>
            <person name="Hirani K."/>
            <person name="Jayaseelan J.C."/>
            <person name="Lara F."/>
            <person name="Munidasa M."/>
            <person name="Palculict T."/>
            <person name="Patil S."/>
            <person name="Pu L.-L."/>
            <person name="Saada N."/>
            <person name="Tang L."/>
            <person name="Weissenberger G."/>
            <person name="Zhu Y."/>
            <person name="Hemphill L."/>
            <person name="Shang Y."/>
            <person name="Youmans B."/>
            <person name="Ayvaz T."/>
            <person name="Ross M."/>
            <person name="Santibanez J."/>
            <person name="Aqrawi P."/>
            <person name="Gross S."/>
            <person name="Joshi V."/>
            <person name="Fowler G."/>
            <person name="Nazareth L."/>
            <person name="Reid J."/>
            <person name="Worley K."/>
            <person name="Petrosino J."/>
            <person name="Highlander S."/>
            <person name="Gibbs R."/>
        </authorList>
    </citation>
    <scope>NUCLEOTIDE SEQUENCE [LARGE SCALE GENOMIC DNA]</scope>
    <source>
        <strain evidence="1 2">ATCC BAA-1200</strain>
    </source>
</reference>
<comment type="caution">
    <text evidence="1">The sequence shown here is derived from an EMBL/GenBank/DDBJ whole genome shotgun (WGS) entry which is preliminary data.</text>
</comment>
<name>F2BC64_9NEIS</name>
<dbReference type="Proteomes" id="UP000004105">
    <property type="component" value="Unassembled WGS sequence"/>
</dbReference>